<evidence type="ECO:0000259" key="5">
    <source>
        <dbReference type="PROSITE" id="PS50893"/>
    </source>
</evidence>
<comment type="similarity">
    <text evidence="1">Belongs to the ABC transporter superfamily.</text>
</comment>
<dbReference type="Gene3D" id="3.40.50.300">
    <property type="entry name" value="P-loop containing nucleotide triphosphate hydrolases"/>
    <property type="match status" value="1"/>
</dbReference>
<name>A0A371J0U6_9FIRM</name>
<sequence>MELIIKNISKKFKDKVAVNNFNVTLNNGVYALLGENGAGKTTVMRILADVSSPTTGEILVNGKNKNELGPNYRDLLGYVPQDIGFYKNFTAEKFLMYVSALKGLDKKEAKIKIDELLKFVNLDKYRKKKIDGFSGGMKQRLGIAQALLNDPKILILDEPTAGLDPNERIRFKNLIADISKNKIVILSTHIVSDIEFIASEILVMKDGELIERSTPREIIDTIKGKVFTLKLKEEQLNRLQNKFKISNMVRENQYVLARVVDDVRPEIEGVACIEEEPNLEDVFLYYFKEEVCV</sequence>
<keyword evidence="2" id="KW-0813">Transport</keyword>
<keyword evidence="7" id="KW-1185">Reference proteome</keyword>
<evidence type="ECO:0000313" key="7">
    <source>
        <dbReference type="Proteomes" id="UP000215694"/>
    </source>
</evidence>
<dbReference type="PROSITE" id="PS50893">
    <property type="entry name" value="ABC_TRANSPORTER_2"/>
    <property type="match status" value="1"/>
</dbReference>
<dbReference type="InterPro" id="IPR027417">
    <property type="entry name" value="P-loop_NTPase"/>
</dbReference>
<dbReference type="EMBL" id="NOJY02000030">
    <property type="protein sequence ID" value="RDY26314.1"/>
    <property type="molecule type" value="Genomic_DNA"/>
</dbReference>
<evidence type="ECO:0000256" key="3">
    <source>
        <dbReference type="ARBA" id="ARBA00022741"/>
    </source>
</evidence>
<dbReference type="Pfam" id="PF00005">
    <property type="entry name" value="ABC_tran"/>
    <property type="match status" value="1"/>
</dbReference>
<dbReference type="RefSeq" id="WP_094369809.1">
    <property type="nucleotide sequence ID" value="NZ_NOJY02000030.1"/>
</dbReference>
<evidence type="ECO:0000256" key="2">
    <source>
        <dbReference type="ARBA" id="ARBA00022448"/>
    </source>
</evidence>
<dbReference type="Proteomes" id="UP000215694">
    <property type="component" value="Unassembled WGS sequence"/>
</dbReference>
<evidence type="ECO:0000256" key="4">
    <source>
        <dbReference type="ARBA" id="ARBA00022840"/>
    </source>
</evidence>
<dbReference type="GO" id="GO:0005524">
    <property type="term" value="F:ATP binding"/>
    <property type="evidence" value="ECO:0007669"/>
    <property type="project" value="UniProtKB-KW"/>
</dbReference>
<organism evidence="6 7">
    <name type="scientific">Romboutsia weinsteinii</name>
    <dbReference type="NCBI Taxonomy" id="2020949"/>
    <lineage>
        <taxon>Bacteria</taxon>
        <taxon>Bacillati</taxon>
        <taxon>Bacillota</taxon>
        <taxon>Clostridia</taxon>
        <taxon>Peptostreptococcales</taxon>
        <taxon>Peptostreptococcaceae</taxon>
        <taxon>Romboutsia</taxon>
    </lineage>
</organism>
<dbReference type="InterPro" id="IPR003593">
    <property type="entry name" value="AAA+_ATPase"/>
</dbReference>
<dbReference type="PANTHER" id="PTHR43335">
    <property type="entry name" value="ABC TRANSPORTER, ATP-BINDING PROTEIN"/>
    <property type="match status" value="1"/>
</dbReference>
<evidence type="ECO:0000256" key="1">
    <source>
        <dbReference type="ARBA" id="ARBA00005417"/>
    </source>
</evidence>
<dbReference type="SMART" id="SM00382">
    <property type="entry name" value="AAA"/>
    <property type="match status" value="1"/>
</dbReference>
<comment type="caution">
    <text evidence="6">The sequence shown here is derived from an EMBL/GenBank/DDBJ whole genome shotgun (WGS) entry which is preliminary data.</text>
</comment>
<gene>
    <name evidence="6" type="ORF">CHL78_014125</name>
</gene>
<feature type="domain" description="ABC transporter" evidence="5">
    <location>
        <begin position="3"/>
        <end position="231"/>
    </location>
</feature>
<accession>A0A371J0U6</accession>
<dbReference type="AlphaFoldDB" id="A0A371J0U6"/>
<dbReference type="SUPFAM" id="SSF52540">
    <property type="entry name" value="P-loop containing nucleoside triphosphate hydrolases"/>
    <property type="match status" value="1"/>
</dbReference>
<dbReference type="InterPro" id="IPR003439">
    <property type="entry name" value="ABC_transporter-like_ATP-bd"/>
</dbReference>
<reference evidence="6 7" key="1">
    <citation type="journal article" date="2017" name="Genome Announc.">
        <title>Draft Genome Sequence of Romboutsia weinsteinii sp. nov. Strain CCRI-19649(T) Isolated from Surface Water.</title>
        <authorList>
            <person name="Maheux A.F."/>
            <person name="Boudreau D.K."/>
            <person name="Berube E."/>
            <person name="Boissinot M."/>
            <person name="Cantin P."/>
            <person name="Raymond F."/>
            <person name="Corbeil J."/>
            <person name="Omar R.F."/>
            <person name="Bergeron M.G."/>
        </authorList>
    </citation>
    <scope>NUCLEOTIDE SEQUENCE [LARGE SCALE GENOMIC DNA]</scope>
    <source>
        <strain evidence="6 7">CCRI-19649</strain>
    </source>
</reference>
<proteinExistence type="inferred from homology"/>
<keyword evidence="4 6" id="KW-0067">ATP-binding</keyword>
<evidence type="ECO:0000313" key="6">
    <source>
        <dbReference type="EMBL" id="RDY26314.1"/>
    </source>
</evidence>
<dbReference type="PANTHER" id="PTHR43335:SF2">
    <property type="entry name" value="ABC TRANSPORTER, ATP-BINDING PROTEIN"/>
    <property type="match status" value="1"/>
</dbReference>
<dbReference type="CDD" id="cd03264">
    <property type="entry name" value="ABC_drug_resistance_like"/>
    <property type="match status" value="1"/>
</dbReference>
<dbReference type="OrthoDB" id="9775135at2"/>
<keyword evidence="3" id="KW-0547">Nucleotide-binding</keyword>
<dbReference type="InterPro" id="IPR017871">
    <property type="entry name" value="ABC_transporter-like_CS"/>
</dbReference>
<protein>
    <submittedName>
        <fullName evidence="6">ABC transporter ATP-binding protein</fullName>
    </submittedName>
</protein>
<dbReference type="GO" id="GO:0016887">
    <property type="term" value="F:ATP hydrolysis activity"/>
    <property type="evidence" value="ECO:0007669"/>
    <property type="project" value="InterPro"/>
</dbReference>
<dbReference type="PROSITE" id="PS00211">
    <property type="entry name" value="ABC_TRANSPORTER_1"/>
    <property type="match status" value="1"/>
</dbReference>